<dbReference type="AlphaFoldDB" id="X1BBW5"/>
<gene>
    <name evidence="1" type="ORF">S01H4_48695</name>
</gene>
<accession>X1BBW5</accession>
<reference evidence="1" key="1">
    <citation type="journal article" date="2014" name="Front. Microbiol.">
        <title>High frequency of phylogenetically diverse reductive dehalogenase-homologous genes in deep subseafloor sedimentary metagenomes.</title>
        <authorList>
            <person name="Kawai M."/>
            <person name="Futagami T."/>
            <person name="Toyoda A."/>
            <person name="Takaki Y."/>
            <person name="Nishi S."/>
            <person name="Hori S."/>
            <person name="Arai W."/>
            <person name="Tsubouchi T."/>
            <person name="Morono Y."/>
            <person name="Uchiyama I."/>
            <person name="Ito T."/>
            <person name="Fujiyama A."/>
            <person name="Inagaki F."/>
            <person name="Takami H."/>
        </authorList>
    </citation>
    <scope>NUCLEOTIDE SEQUENCE</scope>
    <source>
        <strain evidence="1">Expedition CK06-06</strain>
    </source>
</reference>
<proteinExistence type="predicted"/>
<organism evidence="1">
    <name type="scientific">marine sediment metagenome</name>
    <dbReference type="NCBI Taxonomy" id="412755"/>
    <lineage>
        <taxon>unclassified sequences</taxon>
        <taxon>metagenomes</taxon>
        <taxon>ecological metagenomes</taxon>
    </lineage>
</organism>
<protein>
    <submittedName>
        <fullName evidence="1">Uncharacterized protein</fullName>
    </submittedName>
</protein>
<evidence type="ECO:0000313" key="1">
    <source>
        <dbReference type="EMBL" id="GAG93429.1"/>
    </source>
</evidence>
<dbReference type="EMBL" id="BART01027468">
    <property type="protein sequence ID" value="GAG93429.1"/>
    <property type="molecule type" value="Genomic_DNA"/>
</dbReference>
<name>X1BBW5_9ZZZZ</name>
<comment type="caution">
    <text evidence="1">The sequence shown here is derived from an EMBL/GenBank/DDBJ whole genome shotgun (WGS) entry which is preliminary data.</text>
</comment>
<sequence length="167" mass="19400">MERLDFSEEEDDKGFYLVEIEQDKETGKRQVSFDFHPVTGRRFLTINIGIEPQDTDPTAMVLRAISEQEDKVRDAIVRLNISLPAQCEGQLRDSDIRNAVKEAHYFTVAKDIQRETRSRLGEWTAEEITPLDALKAYLESKKVSLERTKVLLQYAERLIQEQRTRQG</sequence>